<dbReference type="PIRSF" id="PIRSF000390">
    <property type="entry name" value="PLP_StrS"/>
    <property type="match status" value="1"/>
</dbReference>
<dbReference type="GO" id="GO:0000271">
    <property type="term" value="P:polysaccharide biosynthetic process"/>
    <property type="evidence" value="ECO:0007669"/>
    <property type="project" value="TreeGrafter"/>
</dbReference>
<dbReference type="PANTHER" id="PTHR30244">
    <property type="entry name" value="TRANSAMINASE"/>
    <property type="match status" value="1"/>
</dbReference>
<dbReference type="InterPro" id="IPR000653">
    <property type="entry name" value="DegT/StrS_aminotransferase"/>
</dbReference>
<comment type="similarity">
    <text evidence="2 5">Belongs to the DegT/DnrJ/EryC1 family.</text>
</comment>
<evidence type="ECO:0000313" key="7">
    <source>
        <dbReference type="Proteomes" id="UP000183940"/>
    </source>
</evidence>
<gene>
    <name evidence="6" type="ORF">BI308_17915</name>
</gene>
<dbReference type="InterPro" id="IPR015422">
    <property type="entry name" value="PyrdxlP-dep_Trfase_small"/>
</dbReference>
<evidence type="ECO:0000256" key="2">
    <source>
        <dbReference type="ARBA" id="ARBA00037999"/>
    </source>
</evidence>
<comment type="caution">
    <text evidence="6">The sequence shown here is derived from an EMBL/GenBank/DDBJ whole genome shotgun (WGS) entry which is preliminary data.</text>
</comment>
<dbReference type="InterPro" id="IPR015421">
    <property type="entry name" value="PyrdxlP-dep_Trfase_major"/>
</dbReference>
<dbReference type="Gene3D" id="3.40.640.10">
    <property type="entry name" value="Type I PLP-dependent aspartate aminotransferase-like (Major domain)"/>
    <property type="match status" value="1"/>
</dbReference>
<keyword evidence="7" id="KW-1185">Reference proteome</keyword>
<feature type="modified residue" description="N6-(pyridoxal phosphate)lysine" evidence="4">
    <location>
        <position position="187"/>
    </location>
</feature>
<dbReference type="InterPro" id="IPR015424">
    <property type="entry name" value="PyrdxlP-dep_Trfase"/>
</dbReference>
<evidence type="ECO:0000256" key="5">
    <source>
        <dbReference type="RuleBase" id="RU004508"/>
    </source>
</evidence>
<dbReference type="AlphaFoldDB" id="A0A1L9QN86"/>
<dbReference type="FunFam" id="3.40.640.10:FF:000089">
    <property type="entry name" value="Aminotransferase, DegT/DnrJ/EryC1/StrS family"/>
    <property type="match status" value="1"/>
</dbReference>
<reference evidence="6" key="1">
    <citation type="submission" date="2016-10" db="EMBL/GenBank/DDBJ databases">
        <title>CRISPR-Cas defence system in Roseofilum reptotaenium: evidence of a bacteriophage-cyanobacterium arms race in the coral black band disease.</title>
        <authorList>
            <person name="Buerger P."/>
            <person name="Wood-Charlson E.M."/>
            <person name="Weynberg K.D."/>
            <person name="Willis B."/>
            <person name="Van Oppen M.J."/>
        </authorList>
    </citation>
    <scope>NUCLEOTIDE SEQUENCE [LARGE SCALE GENOMIC DNA]</scope>
    <source>
        <strain evidence="6">AO1-A</strain>
    </source>
</reference>
<proteinExistence type="inferred from homology"/>
<accession>A0A1L9QN86</accession>
<feature type="active site" description="Proton acceptor" evidence="3">
    <location>
        <position position="187"/>
    </location>
</feature>
<dbReference type="Pfam" id="PF01041">
    <property type="entry name" value="DegT_DnrJ_EryC1"/>
    <property type="match status" value="1"/>
</dbReference>
<keyword evidence="1 4" id="KW-0663">Pyridoxal phosphate</keyword>
<dbReference type="PANTHER" id="PTHR30244:SF36">
    <property type="entry name" value="3-OXO-GLUCOSE-6-PHOSPHATE:GLUTAMATE AMINOTRANSFERASE"/>
    <property type="match status" value="1"/>
</dbReference>
<dbReference type="Gene3D" id="3.90.1150.10">
    <property type="entry name" value="Aspartate Aminotransferase, domain 1"/>
    <property type="match status" value="1"/>
</dbReference>
<evidence type="ECO:0000313" key="6">
    <source>
        <dbReference type="EMBL" id="OJJ24148.1"/>
    </source>
</evidence>
<dbReference type="SUPFAM" id="SSF53383">
    <property type="entry name" value="PLP-dependent transferases"/>
    <property type="match status" value="1"/>
</dbReference>
<dbReference type="STRING" id="1925591.BI308_17915"/>
<sequence length="375" mass="41320">MNNIPPVDLTQQYQAIASEVEAAVLELLPSGRYIGGPVVESFEKQLAQAVGVNCCVACNSGTDALYLALRAVGVGPGDEVITTPFTFIATAETIAMVGATPVFVDVEEESFNLDLSQVEAAITENTKAIIPVHLFGRPVNMTRLMAIAKTHNLKVIEDCAQAAGATWAGSPVGSWGDIGCFSFYPTKNLAACGDGGALTTQDLAIADRVHLLRDHGRRSGYVYEVTGVNSRLDAIQAAILKIKLKYLPQWNQHRREVAYRYHELLASVSGIVLPQEIEGGESVWNQYTIRIKDRQELDSDYRNRIQLRLREQGVIASVYYPLPLHLQPVYQDLGYQPHQLAISEQLSQEVLSLPMFPELTLEQQKRVVDCLKNIL</sequence>
<organism evidence="6 7">
    <name type="scientific">Roseofilum reptotaenium AO1-A</name>
    <dbReference type="NCBI Taxonomy" id="1925591"/>
    <lineage>
        <taxon>Bacteria</taxon>
        <taxon>Bacillati</taxon>
        <taxon>Cyanobacteriota</taxon>
        <taxon>Cyanophyceae</taxon>
        <taxon>Desertifilales</taxon>
        <taxon>Desertifilaceae</taxon>
        <taxon>Roseofilum</taxon>
    </lineage>
</organism>
<evidence type="ECO:0000256" key="4">
    <source>
        <dbReference type="PIRSR" id="PIRSR000390-2"/>
    </source>
</evidence>
<dbReference type="EMBL" id="MLAW01000036">
    <property type="protein sequence ID" value="OJJ24148.1"/>
    <property type="molecule type" value="Genomic_DNA"/>
</dbReference>
<name>A0A1L9QN86_9CYAN</name>
<protein>
    <submittedName>
        <fullName evidence="6">Cys/Met metabolism pyridoxal-phosphate-dependent enzyme</fullName>
    </submittedName>
</protein>
<dbReference type="CDD" id="cd00616">
    <property type="entry name" value="AHBA_syn"/>
    <property type="match status" value="1"/>
</dbReference>
<dbReference type="Proteomes" id="UP000183940">
    <property type="component" value="Unassembled WGS sequence"/>
</dbReference>
<dbReference type="GO" id="GO:0008483">
    <property type="term" value="F:transaminase activity"/>
    <property type="evidence" value="ECO:0007669"/>
    <property type="project" value="TreeGrafter"/>
</dbReference>
<evidence type="ECO:0000256" key="1">
    <source>
        <dbReference type="ARBA" id="ARBA00022898"/>
    </source>
</evidence>
<evidence type="ECO:0000256" key="3">
    <source>
        <dbReference type="PIRSR" id="PIRSR000390-1"/>
    </source>
</evidence>
<dbReference type="GO" id="GO:0030170">
    <property type="term" value="F:pyridoxal phosphate binding"/>
    <property type="evidence" value="ECO:0007669"/>
    <property type="project" value="UniProtKB-ARBA"/>
</dbReference>